<comment type="caution">
    <text evidence="2">The sequence shown here is derived from an EMBL/GenBank/DDBJ whole genome shotgun (WGS) entry which is preliminary data.</text>
</comment>
<organism evidence="2 3">
    <name type="scientific">Lasius niger</name>
    <name type="common">Black garden ant</name>
    <dbReference type="NCBI Taxonomy" id="67767"/>
    <lineage>
        <taxon>Eukaryota</taxon>
        <taxon>Metazoa</taxon>
        <taxon>Ecdysozoa</taxon>
        <taxon>Arthropoda</taxon>
        <taxon>Hexapoda</taxon>
        <taxon>Insecta</taxon>
        <taxon>Pterygota</taxon>
        <taxon>Neoptera</taxon>
        <taxon>Endopterygota</taxon>
        <taxon>Hymenoptera</taxon>
        <taxon>Apocrita</taxon>
        <taxon>Aculeata</taxon>
        <taxon>Formicoidea</taxon>
        <taxon>Formicidae</taxon>
        <taxon>Formicinae</taxon>
        <taxon>Lasius</taxon>
        <taxon>Lasius</taxon>
    </lineage>
</organism>
<sequence length="110" mass="11686">MAGKRDALSGQSSMEAGSFEGGGQRTVGIIPRRGNAGDVMAAQSLFISDPAFAIAGAGRMLGGVFLYRRLQGIEQADRFSGLRSTHIALITRQGNCGEDGDDRHHDHQLD</sequence>
<accession>A0A0J7K838</accession>
<dbReference type="PaxDb" id="67767-A0A0J7K838"/>
<name>A0A0J7K838_LASNI</name>
<protein>
    <submittedName>
        <fullName evidence="2">Uncharacterized protein</fullName>
    </submittedName>
</protein>
<keyword evidence="3" id="KW-1185">Reference proteome</keyword>
<evidence type="ECO:0000313" key="3">
    <source>
        <dbReference type="Proteomes" id="UP000036403"/>
    </source>
</evidence>
<reference evidence="2 3" key="1">
    <citation type="submission" date="2015-04" db="EMBL/GenBank/DDBJ databases">
        <title>Lasius niger genome sequencing.</title>
        <authorList>
            <person name="Konorov E.A."/>
            <person name="Nikitin M.A."/>
            <person name="Kirill M.V."/>
            <person name="Chang P."/>
        </authorList>
    </citation>
    <scope>NUCLEOTIDE SEQUENCE [LARGE SCALE GENOMIC DNA]</scope>
    <source>
        <tissue evidence="2">Whole</tissue>
    </source>
</reference>
<evidence type="ECO:0000256" key="1">
    <source>
        <dbReference type="SAM" id="MobiDB-lite"/>
    </source>
</evidence>
<dbReference type="EMBL" id="LBMM01011946">
    <property type="protein sequence ID" value="KMQ86527.1"/>
    <property type="molecule type" value="Genomic_DNA"/>
</dbReference>
<dbReference type="Proteomes" id="UP000036403">
    <property type="component" value="Unassembled WGS sequence"/>
</dbReference>
<feature type="region of interest" description="Disordered" evidence="1">
    <location>
        <begin position="1"/>
        <end position="27"/>
    </location>
</feature>
<proteinExistence type="predicted"/>
<dbReference type="AlphaFoldDB" id="A0A0J7K838"/>
<gene>
    <name evidence="2" type="ORF">RF55_14462</name>
</gene>
<evidence type="ECO:0000313" key="2">
    <source>
        <dbReference type="EMBL" id="KMQ86527.1"/>
    </source>
</evidence>